<feature type="transmembrane region" description="Helical" evidence="1">
    <location>
        <begin position="6"/>
        <end position="28"/>
    </location>
</feature>
<organism evidence="2 3">
    <name type="scientific">Nonomuraea dietziae</name>
    <dbReference type="NCBI Taxonomy" id="65515"/>
    <lineage>
        <taxon>Bacteria</taxon>
        <taxon>Bacillati</taxon>
        <taxon>Actinomycetota</taxon>
        <taxon>Actinomycetes</taxon>
        <taxon>Streptosporangiales</taxon>
        <taxon>Streptosporangiaceae</taxon>
        <taxon>Nonomuraea</taxon>
    </lineage>
</organism>
<name>A0A7W5VJM4_9ACTN</name>
<protein>
    <submittedName>
        <fullName evidence="2">Uncharacterized protein</fullName>
    </submittedName>
</protein>
<reference evidence="2 3" key="1">
    <citation type="submission" date="2020-08" db="EMBL/GenBank/DDBJ databases">
        <title>Sequencing the genomes of 1000 actinobacteria strains.</title>
        <authorList>
            <person name="Klenk H.-P."/>
        </authorList>
    </citation>
    <scope>NUCLEOTIDE SEQUENCE [LARGE SCALE GENOMIC DNA]</scope>
    <source>
        <strain evidence="2 3">DSM 44320</strain>
    </source>
</reference>
<comment type="caution">
    <text evidence="2">The sequence shown here is derived from an EMBL/GenBank/DDBJ whole genome shotgun (WGS) entry which is preliminary data.</text>
</comment>
<sequence>MTQLVVFDPVTALIPLAHLVPVVIVAWARRACSGRVTTS</sequence>
<proteinExistence type="predicted"/>
<evidence type="ECO:0000313" key="3">
    <source>
        <dbReference type="Proteomes" id="UP000579945"/>
    </source>
</evidence>
<keyword evidence="3" id="KW-1185">Reference proteome</keyword>
<keyword evidence="1" id="KW-0472">Membrane</keyword>
<evidence type="ECO:0000256" key="1">
    <source>
        <dbReference type="SAM" id="Phobius"/>
    </source>
</evidence>
<evidence type="ECO:0000313" key="2">
    <source>
        <dbReference type="EMBL" id="MBB3732769.1"/>
    </source>
</evidence>
<dbReference type="EMBL" id="JACIBV010000001">
    <property type="protein sequence ID" value="MBB3732769.1"/>
    <property type="molecule type" value="Genomic_DNA"/>
</dbReference>
<keyword evidence="1" id="KW-0812">Transmembrane</keyword>
<keyword evidence="1" id="KW-1133">Transmembrane helix</keyword>
<dbReference type="Proteomes" id="UP000579945">
    <property type="component" value="Unassembled WGS sequence"/>
</dbReference>
<dbReference type="AlphaFoldDB" id="A0A7W5VJM4"/>
<gene>
    <name evidence="2" type="ORF">FHR33_008629</name>
</gene>
<accession>A0A7W5VJM4</accession>